<dbReference type="InterPro" id="IPR001647">
    <property type="entry name" value="HTH_TetR"/>
</dbReference>
<dbReference type="SUPFAM" id="SSF46689">
    <property type="entry name" value="Homeodomain-like"/>
    <property type="match status" value="1"/>
</dbReference>
<feature type="DNA-binding region" description="H-T-H motif" evidence="4">
    <location>
        <begin position="35"/>
        <end position="54"/>
    </location>
</feature>
<organism evidence="6 7">
    <name type="scientific">Microlunatus aurantiacus</name>
    <dbReference type="NCBI Taxonomy" id="446786"/>
    <lineage>
        <taxon>Bacteria</taxon>
        <taxon>Bacillati</taxon>
        <taxon>Actinomycetota</taxon>
        <taxon>Actinomycetes</taxon>
        <taxon>Propionibacteriales</taxon>
        <taxon>Propionibacteriaceae</taxon>
        <taxon>Microlunatus</taxon>
    </lineage>
</organism>
<keyword evidence="3" id="KW-0804">Transcription</keyword>
<evidence type="ECO:0000256" key="2">
    <source>
        <dbReference type="ARBA" id="ARBA00023125"/>
    </source>
</evidence>
<dbReference type="Gene3D" id="1.10.10.60">
    <property type="entry name" value="Homeodomain-like"/>
    <property type="match status" value="1"/>
</dbReference>
<reference evidence="7" key="1">
    <citation type="journal article" date="2019" name="Int. J. Syst. Evol. Microbiol.">
        <title>The Global Catalogue of Microorganisms (GCM) 10K type strain sequencing project: providing services to taxonomists for standard genome sequencing and annotation.</title>
        <authorList>
            <consortium name="The Broad Institute Genomics Platform"/>
            <consortium name="The Broad Institute Genome Sequencing Center for Infectious Disease"/>
            <person name="Wu L."/>
            <person name="Ma J."/>
        </authorList>
    </citation>
    <scope>NUCLEOTIDE SEQUENCE [LARGE SCALE GENOMIC DNA]</scope>
    <source>
        <strain evidence="7">JCM 16548</strain>
    </source>
</reference>
<dbReference type="PANTHER" id="PTHR30055:SF234">
    <property type="entry name" value="HTH-TYPE TRANSCRIPTIONAL REGULATOR BETI"/>
    <property type="match status" value="1"/>
</dbReference>
<dbReference type="SUPFAM" id="SSF48498">
    <property type="entry name" value="Tetracyclin repressor-like, C-terminal domain"/>
    <property type="match status" value="1"/>
</dbReference>
<dbReference type="Gene3D" id="1.10.357.10">
    <property type="entry name" value="Tetracycline Repressor, domain 2"/>
    <property type="match status" value="1"/>
</dbReference>
<dbReference type="PROSITE" id="PS50977">
    <property type="entry name" value="HTH_TETR_2"/>
    <property type="match status" value="1"/>
</dbReference>
<dbReference type="InterPro" id="IPR050109">
    <property type="entry name" value="HTH-type_TetR-like_transc_reg"/>
</dbReference>
<evidence type="ECO:0000256" key="4">
    <source>
        <dbReference type="PROSITE-ProRule" id="PRU00335"/>
    </source>
</evidence>
<keyword evidence="2 4" id="KW-0238">DNA-binding</keyword>
<dbReference type="PANTHER" id="PTHR30055">
    <property type="entry name" value="HTH-TYPE TRANSCRIPTIONAL REGULATOR RUTR"/>
    <property type="match status" value="1"/>
</dbReference>
<comment type="caution">
    <text evidence="6">The sequence shown here is derived from an EMBL/GenBank/DDBJ whole genome shotgun (WGS) entry which is preliminary data.</text>
</comment>
<sequence length="195" mass="21585">MESTSALTEQLTTRQRQLVDELVDLFLAEGFVHLTLDDLASRLGCSKRTLYALADSKEQLAVRTVRSFFRRSTEQVEAAIARTRSPATRLTRYLEAVAEALRPAGPQFRRDLARTATTRELYEQNAVAAADRVRVLIDEGIRAGAFRNVSAVFVGEVVTATMRRITSGEIGRATALDDAQAYAELARLVVAALRR</sequence>
<proteinExistence type="predicted"/>
<dbReference type="Proteomes" id="UP001500051">
    <property type="component" value="Unassembled WGS sequence"/>
</dbReference>
<gene>
    <name evidence="6" type="ORF">GCM10022204_22720</name>
</gene>
<dbReference type="RefSeq" id="WP_344812473.1">
    <property type="nucleotide sequence ID" value="NZ_BAAAYX010000006.1"/>
</dbReference>
<keyword evidence="7" id="KW-1185">Reference proteome</keyword>
<evidence type="ECO:0000256" key="3">
    <source>
        <dbReference type="ARBA" id="ARBA00023163"/>
    </source>
</evidence>
<accession>A0ABP7DEQ3</accession>
<dbReference type="InterPro" id="IPR009057">
    <property type="entry name" value="Homeodomain-like_sf"/>
</dbReference>
<evidence type="ECO:0000313" key="7">
    <source>
        <dbReference type="Proteomes" id="UP001500051"/>
    </source>
</evidence>
<dbReference type="InterPro" id="IPR036271">
    <property type="entry name" value="Tet_transcr_reg_TetR-rel_C_sf"/>
</dbReference>
<dbReference type="Pfam" id="PF00440">
    <property type="entry name" value="TetR_N"/>
    <property type="match status" value="1"/>
</dbReference>
<keyword evidence="1" id="KW-0805">Transcription regulation</keyword>
<evidence type="ECO:0000256" key="1">
    <source>
        <dbReference type="ARBA" id="ARBA00023015"/>
    </source>
</evidence>
<protein>
    <submittedName>
        <fullName evidence="6">TetR/AcrR family transcriptional regulator</fullName>
    </submittedName>
</protein>
<name>A0ABP7DEQ3_9ACTN</name>
<evidence type="ECO:0000313" key="6">
    <source>
        <dbReference type="EMBL" id="GAA3704706.1"/>
    </source>
</evidence>
<dbReference type="EMBL" id="BAAAYX010000006">
    <property type="protein sequence ID" value="GAA3704706.1"/>
    <property type="molecule type" value="Genomic_DNA"/>
</dbReference>
<feature type="domain" description="HTH tetR-type" evidence="5">
    <location>
        <begin position="12"/>
        <end position="72"/>
    </location>
</feature>
<evidence type="ECO:0000259" key="5">
    <source>
        <dbReference type="PROSITE" id="PS50977"/>
    </source>
</evidence>